<evidence type="ECO:0000256" key="3">
    <source>
        <dbReference type="ARBA" id="ARBA00023163"/>
    </source>
</evidence>
<comment type="subcellular location">
    <subcellularLocation>
        <location evidence="1 5">Nucleus</location>
    </subcellularLocation>
</comment>
<dbReference type="RefSeq" id="XP_003914400.2">
    <property type="nucleotide sequence ID" value="XM_003914351.5"/>
</dbReference>
<dbReference type="Pfam" id="PF06881">
    <property type="entry name" value="Elongin_A"/>
    <property type="match status" value="1"/>
</dbReference>
<dbReference type="FunFam" id="1.20.930.10:FF:000010">
    <property type="entry name" value="elongin-A isoform X1"/>
    <property type="match status" value="1"/>
</dbReference>
<feature type="compositionally biased region" description="Basic and acidic residues" evidence="6">
    <location>
        <begin position="249"/>
        <end position="287"/>
    </location>
</feature>
<evidence type="ECO:0000256" key="4">
    <source>
        <dbReference type="ARBA" id="ARBA00023242"/>
    </source>
</evidence>
<evidence type="ECO:0000313" key="8">
    <source>
        <dbReference type="Ensembl" id="ENSPANP00000057570.1"/>
    </source>
</evidence>
<keyword evidence="2" id="KW-0805">Transcription regulation</keyword>
<feature type="compositionally biased region" description="Basic residues" evidence="6">
    <location>
        <begin position="307"/>
        <end position="316"/>
    </location>
</feature>
<keyword evidence="3" id="KW-0804">Transcription</keyword>
<dbReference type="InterPro" id="IPR035441">
    <property type="entry name" value="TFIIS/LEDGF_dom_sf"/>
</dbReference>
<reference evidence="8" key="3">
    <citation type="submission" date="2025-09" db="UniProtKB">
        <authorList>
            <consortium name="Ensembl"/>
        </authorList>
    </citation>
    <scope>IDENTIFICATION</scope>
</reference>
<dbReference type="InterPro" id="IPR017923">
    <property type="entry name" value="TFIIS_N"/>
</dbReference>
<dbReference type="GO" id="GO:0006368">
    <property type="term" value="P:transcription elongation by RNA polymerase II"/>
    <property type="evidence" value="ECO:0007669"/>
    <property type="project" value="InterPro"/>
</dbReference>
<name>A0A8I5P0K8_PAPAN</name>
<evidence type="ECO:0000256" key="1">
    <source>
        <dbReference type="ARBA" id="ARBA00004123"/>
    </source>
</evidence>
<feature type="region of interest" description="Disordered" evidence="6">
    <location>
        <begin position="388"/>
        <end position="454"/>
    </location>
</feature>
<dbReference type="GeneTree" id="ENSGT00390000002428"/>
<proteinExistence type="predicted"/>
<dbReference type="AlphaFoldDB" id="A0A8I5P0K8"/>
<dbReference type="GO" id="GO:0006355">
    <property type="term" value="P:regulation of DNA-templated transcription"/>
    <property type="evidence" value="ECO:0007669"/>
    <property type="project" value="UniProtKB-ARBA"/>
</dbReference>
<dbReference type="InterPro" id="IPR003617">
    <property type="entry name" value="TFIIS/CRSP70_N_sub"/>
</dbReference>
<dbReference type="PANTHER" id="PTHR15141:SF74">
    <property type="entry name" value="TFIIS N-TERMINAL DOMAIN-CONTAINING PROTEIN"/>
    <property type="match status" value="1"/>
</dbReference>
<protein>
    <submittedName>
        <fullName evidence="8">Elongin A2</fullName>
    </submittedName>
</protein>
<dbReference type="GeneID" id="101001863"/>
<gene>
    <name evidence="8" type="primary">ELOA2</name>
</gene>
<dbReference type="PROSITE" id="PS51319">
    <property type="entry name" value="TFIIS_N"/>
    <property type="match status" value="1"/>
</dbReference>
<evidence type="ECO:0000259" key="7">
    <source>
        <dbReference type="PROSITE" id="PS51319"/>
    </source>
</evidence>
<reference evidence="8 9" key="1">
    <citation type="submission" date="2012-03" db="EMBL/GenBank/DDBJ databases">
        <title>Whole Genome Assembly of Papio anubis.</title>
        <authorList>
            <person name="Liu Y.L."/>
            <person name="Abraham K.A."/>
            <person name="Akbar H.A."/>
            <person name="Ali S.A."/>
            <person name="Anosike U.A."/>
            <person name="Aqrawi P.A."/>
            <person name="Arias F.A."/>
            <person name="Attaway T.A."/>
            <person name="Awwad R.A."/>
            <person name="Babu C.B."/>
            <person name="Bandaranaike D.B."/>
            <person name="Battles P.B."/>
            <person name="Bell A.B."/>
            <person name="Beltran B.B."/>
            <person name="Berhane-Mersha D.B."/>
            <person name="Bess C.B."/>
            <person name="Bickham C.B."/>
            <person name="Bolden T.B."/>
            <person name="Carter K.C."/>
            <person name="Chau D.C."/>
            <person name="Chavez A.C."/>
            <person name="Clerc-Blankenburg K.C."/>
            <person name="Coyle M.C."/>
            <person name="Dao M.D."/>
            <person name="Davila M.L.D."/>
            <person name="Davy-Carroll L.D."/>
            <person name="Denson S.D."/>
            <person name="Dinh H.D."/>
            <person name="Fernandez S.F."/>
            <person name="Fernando P.F."/>
            <person name="Forbes L.F."/>
            <person name="Francis C.F."/>
            <person name="Francisco L.F."/>
            <person name="Fu Q.F."/>
            <person name="Garcia-Iii R.G."/>
            <person name="Garrett T.G."/>
            <person name="Gross S.G."/>
            <person name="Gubbala S.G."/>
            <person name="Hirani K.H."/>
            <person name="Hogues M.H."/>
            <person name="Hollins B.H."/>
            <person name="Jackson L.J."/>
            <person name="Javaid M.J."/>
            <person name="Jhangiani S.J."/>
            <person name="Johnson A.J."/>
            <person name="Johnson B.J."/>
            <person name="Jones J.J."/>
            <person name="Joshi V.J."/>
            <person name="Kalu J.K."/>
            <person name="Khan N.K."/>
            <person name="Korchina V.K."/>
            <person name="Kovar C.K."/>
            <person name="Lago L.L."/>
            <person name="Lara F.L."/>
            <person name="Le T.-K.L."/>
            <person name="Lee S.L."/>
            <person name="Legall-Iii F.L."/>
            <person name="Lemon S.L."/>
            <person name="Liu J.L."/>
            <person name="Liu Y.-S.L."/>
            <person name="Liyanage D.L."/>
            <person name="Lopez J.L."/>
            <person name="Lorensuhewa L.L."/>
            <person name="Mata R.M."/>
            <person name="Mathew T.M."/>
            <person name="Mercado C.M."/>
            <person name="Mercado I.M."/>
            <person name="Morales K.M."/>
            <person name="Morgan M.M."/>
            <person name="Munidasa M.M."/>
            <person name="Ngo D.N."/>
            <person name="Nguyen L.N."/>
            <person name="Nguyen T.N."/>
            <person name="Nguyen N.N."/>
            <person name="Obregon M.O."/>
            <person name="Okwuonu G.O."/>
            <person name="Ongeri F.O."/>
            <person name="Onwere C.O."/>
            <person name="Osifeso I.O."/>
            <person name="Parra A.P."/>
            <person name="Patil S.P."/>
            <person name="Perez A.P."/>
            <person name="Perez Y.P."/>
            <person name="Pham C.P."/>
            <person name="Pu L.-L.P."/>
            <person name="Puazo M.P."/>
            <person name="Quiroz J.Q."/>
            <person name="Rouhana J.R."/>
            <person name="Ruiz M.R."/>
            <person name="Ruiz S.-J.R."/>
            <person name="Saada N.S."/>
            <person name="Santibanez J.S."/>
            <person name="Scheel M.S."/>
            <person name="Schneider B.S."/>
            <person name="Simmons D.S."/>
            <person name="Sisson I.S."/>
            <person name="Tang L.-Y.T."/>
            <person name="Thornton R.T."/>
            <person name="Tisius J.T."/>
            <person name="Toledanes G.T."/>
            <person name="Trejos Z.T."/>
            <person name="Usmani K.U."/>
            <person name="Varghese R.V."/>
            <person name="Vattathil S.V."/>
            <person name="Vee V.V."/>
            <person name="Walker D.W."/>
            <person name="Weissenberger G.W."/>
            <person name="White C.W."/>
            <person name="Williams A.W."/>
            <person name="Woodworth J.W."/>
            <person name="Wright R.W."/>
            <person name="Zhu Y.Z."/>
            <person name="Han Y.H."/>
            <person name="Newsham I.N."/>
            <person name="Nazareth L.N."/>
            <person name="Worley K.W."/>
            <person name="Muzny D.M."/>
            <person name="Rogers J.R."/>
            <person name="Gibbs R.G."/>
        </authorList>
    </citation>
    <scope>NUCLEOTIDE SEQUENCE [LARGE SCALE GENOMIC DNA]</scope>
</reference>
<dbReference type="Gene3D" id="1.20.930.10">
    <property type="entry name" value="Conserved domain common to transcription factors TFIIS, elongin A, CRSP70"/>
    <property type="match status" value="1"/>
</dbReference>
<accession>A0A8I5P0K8</accession>
<feature type="region of interest" description="Disordered" evidence="6">
    <location>
        <begin position="650"/>
        <end position="740"/>
    </location>
</feature>
<dbReference type="CDD" id="cd00183">
    <property type="entry name" value="TFIIS_I"/>
    <property type="match status" value="1"/>
</dbReference>
<sequence>MAAGSTTLHAVEKLQVRLATKTDPKKLEKYLQKLSALPMTADILAETGIRKTVKRLRKHQHVGDFARDLAARWKKLVLVDPNTGPDAQDPEESASRKRYGEALQDQEKAWGFPENRTVPRSPPDSPEHRRTAHRTPPGLRRPHRRSPSREHRAQRKRPRGAPAASGPHRAPPLHTAPLPTPEGPEPAVPGKQPGRGHAHAAQGGPPLGQGCQGQPQGEALVNHSKGHKSSHQEKCPLCAQGDWHSPTLIREKSSWARLREETPRMPSRESARDRPSSGDAKNDKEGGRAGGSQPVPALVVAPDGHPNRPHHRHLNKKMPSLDGPYPGNGTHHLSSEEKEQLSNDQKTQEGKPPTAHVGRMSMSSLSEVEEVDMAEEFEQPTLSFEKYHTYDQLPKQRKKTGKSSTTALGDKQRKANDSKGTRVSWDSAKKLPPVQESQSERLQVAGVDSAGPKTVPSHAFSELWDPSEAWMQANYHSLLDSDSMTSQAKPEALTAPTFQEETAFTGGRVNAKMQVYSGSRPACQPQVLTLRQQCIRGLRHNPDALGDVGGVPYSVLEPLPEGWTPDQLYRREKYNDALAGDTDELWRIRCLQDFKEEKPQEHESWRELYLRLRDSREQRLRVLTANIRSARENNPNSGEAKMIYFNSGAKTPYDASRRQEKSAGAADPEDGELKPAPKPAGSSHVPSSRGSDSGGRDSSSSNVLHRLPEKRANPCLSSSNERQAPATKTRKPAAKKVAPLMAKAIRDYKRRFSRR</sequence>
<dbReference type="Pfam" id="PF08711">
    <property type="entry name" value="Med26"/>
    <property type="match status" value="1"/>
</dbReference>
<dbReference type="Gene3D" id="6.10.250.3180">
    <property type="match status" value="1"/>
</dbReference>
<feature type="compositionally biased region" description="Basic and acidic residues" evidence="6">
    <location>
        <begin position="333"/>
        <end position="349"/>
    </location>
</feature>
<feature type="compositionally biased region" description="Basic and acidic residues" evidence="6">
    <location>
        <begin position="410"/>
        <end position="420"/>
    </location>
</feature>
<feature type="compositionally biased region" description="Basic residues" evidence="6">
    <location>
        <begin position="140"/>
        <end position="159"/>
    </location>
</feature>
<dbReference type="Proteomes" id="UP000028761">
    <property type="component" value="Chromosome 19"/>
</dbReference>
<dbReference type="SMART" id="SM00509">
    <property type="entry name" value="TFS2N"/>
    <property type="match status" value="1"/>
</dbReference>
<feature type="compositionally biased region" description="Low complexity" evidence="6">
    <location>
        <begin position="687"/>
        <end position="701"/>
    </location>
</feature>
<feature type="region of interest" description="Disordered" evidence="6">
    <location>
        <begin position="80"/>
        <end position="359"/>
    </location>
</feature>
<evidence type="ECO:0000256" key="2">
    <source>
        <dbReference type="ARBA" id="ARBA00023015"/>
    </source>
</evidence>
<dbReference type="OMA" id="KMIYFNS"/>
<evidence type="ECO:0000256" key="6">
    <source>
        <dbReference type="SAM" id="MobiDB-lite"/>
    </source>
</evidence>
<feature type="domain" description="TFIIS N-terminal" evidence="7">
    <location>
        <begin position="5"/>
        <end position="80"/>
    </location>
</feature>
<dbReference type="Ensembl" id="ENSPANT00000060996.1">
    <property type="protein sequence ID" value="ENSPANP00000057570.1"/>
    <property type="gene ID" value="ENSPANG00000049945.1"/>
</dbReference>
<reference evidence="8" key="2">
    <citation type="submission" date="2025-08" db="UniProtKB">
        <authorList>
            <consortium name="Ensembl"/>
        </authorList>
    </citation>
    <scope>IDENTIFICATION</scope>
</reference>
<dbReference type="InterPro" id="IPR051870">
    <property type="entry name" value="Elongin-A_domain"/>
</dbReference>
<feature type="compositionally biased region" description="Basic and acidic residues" evidence="6">
    <location>
        <begin position="93"/>
        <end position="108"/>
    </location>
</feature>
<keyword evidence="9" id="KW-1185">Reference proteome</keyword>
<evidence type="ECO:0000256" key="5">
    <source>
        <dbReference type="PROSITE-ProRule" id="PRU00649"/>
    </source>
</evidence>
<dbReference type="SUPFAM" id="SSF47676">
    <property type="entry name" value="Conserved domain common to transcription factors TFIIS, elongin A, CRSP70"/>
    <property type="match status" value="1"/>
</dbReference>
<dbReference type="PANTHER" id="PTHR15141">
    <property type="entry name" value="TRANSCRIPTION ELONGATION FACTOR B POLYPEPTIDE 3"/>
    <property type="match status" value="1"/>
</dbReference>
<dbReference type="CTD" id="51224"/>
<keyword evidence="4 5" id="KW-0539">Nucleus</keyword>
<dbReference type="KEGG" id="panu:101001863"/>
<feature type="compositionally biased region" description="Pro residues" evidence="6">
    <location>
        <begin position="178"/>
        <end position="187"/>
    </location>
</feature>
<evidence type="ECO:0000313" key="9">
    <source>
        <dbReference type="Proteomes" id="UP000028761"/>
    </source>
</evidence>
<dbReference type="GO" id="GO:0070449">
    <property type="term" value="C:elongin complex"/>
    <property type="evidence" value="ECO:0007669"/>
    <property type="project" value="InterPro"/>
</dbReference>
<organism evidence="8 9">
    <name type="scientific">Papio anubis</name>
    <name type="common">Olive baboon</name>
    <dbReference type="NCBI Taxonomy" id="9555"/>
    <lineage>
        <taxon>Eukaryota</taxon>
        <taxon>Metazoa</taxon>
        <taxon>Chordata</taxon>
        <taxon>Craniata</taxon>
        <taxon>Vertebrata</taxon>
        <taxon>Euteleostomi</taxon>
        <taxon>Mammalia</taxon>
        <taxon>Eutheria</taxon>
        <taxon>Euarchontoglires</taxon>
        <taxon>Primates</taxon>
        <taxon>Haplorrhini</taxon>
        <taxon>Catarrhini</taxon>
        <taxon>Cercopithecidae</taxon>
        <taxon>Cercopithecinae</taxon>
        <taxon>Papio</taxon>
    </lineage>
</organism>
<dbReference type="InterPro" id="IPR010684">
    <property type="entry name" value="RNA_pol_II_trans_fac_SIII_A"/>
</dbReference>